<reference evidence="2" key="1">
    <citation type="journal article" date="2020" name="Stud. Mycol.">
        <title>101 Dothideomycetes genomes: a test case for predicting lifestyles and emergence of pathogens.</title>
        <authorList>
            <person name="Haridas S."/>
            <person name="Albert R."/>
            <person name="Binder M."/>
            <person name="Bloem J."/>
            <person name="Labutti K."/>
            <person name="Salamov A."/>
            <person name="Andreopoulos B."/>
            <person name="Baker S."/>
            <person name="Barry K."/>
            <person name="Bills G."/>
            <person name="Bluhm B."/>
            <person name="Cannon C."/>
            <person name="Castanera R."/>
            <person name="Culley D."/>
            <person name="Daum C."/>
            <person name="Ezra D."/>
            <person name="Gonzalez J."/>
            <person name="Henrissat B."/>
            <person name="Kuo A."/>
            <person name="Liang C."/>
            <person name="Lipzen A."/>
            <person name="Lutzoni F."/>
            <person name="Magnuson J."/>
            <person name="Mondo S."/>
            <person name="Nolan M."/>
            <person name="Ohm R."/>
            <person name="Pangilinan J."/>
            <person name="Park H.-J."/>
            <person name="Ramirez L."/>
            <person name="Alfaro M."/>
            <person name="Sun H."/>
            <person name="Tritt A."/>
            <person name="Yoshinaga Y."/>
            <person name="Zwiers L.-H."/>
            <person name="Turgeon B."/>
            <person name="Goodwin S."/>
            <person name="Spatafora J."/>
            <person name="Crous P."/>
            <person name="Grigoriev I."/>
        </authorList>
    </citation>
    <scope>NUCLEOTIDE SEQUENCE</scope>
    <source>
        <strain evidence="2">CBS 101060</strain>
    </source>
</reference>
<dbReference type="AlphaFoldDB" id="A0A9P4S385"/>
<sequence length="173" mass="19649">MQDGKLDGKSALKPTSHRMQTASLAVDTPVFQLRLRAFPKHIESTKRWDIYHLQNRLLGPKKLPSCGFWGNIHEDRLTEVLLLKTPDDMEQISWSHTRLVYAYSGKLASLAISSIKVDQIRVTSFLNMHTSTETIVASNSSPSPSSEYSWLLYSFPSGRRRNDEEGVFVLLVE</sequence>
<keyword evidence="3" id="KW-1185">Reference proteome</keyword>
<proteinExistence type="predicted"/>
<protein>
    <submittedName>
        <fullName evidence="2">Uncharacterized protein</fullName>
    </submittedName>
</protein>
<gene>
    <name evidence="2" type="ORF">M501DRAFT_990432</name>
</gene>
<dbReference type="EMBL" id="MU006122">
    <property type="protein sequence ID" value="KAF2834258.1"/>
    <property type="molecule type" value="Genomic_DNA"/>
</dbReference>
<evidence type="ECO:0000313" key="3">
    <source>
        <dbReference type="Proteomes" id="UP000799429"/>
    </source>
</evidence>
<dbReference type="Proteomes" id="UP000799429">
    <property type="component" value="Unassembled WGS sequence"/>
</dbReference>
<feature type="region of interest" description="Disordered" evidence="1">
    <location>
        <begin position="1"/>
        <end position="20"/>
    </location>
</feature>
<evidence type="ECO:0000256" key="1">
    <source>
        <dbReference type="SAM" id="MobiDB-lite"/>
    </source>
</evidence>
<feature type="compositionally biased region" description="Basic and acidic residues" evidence="1">
    <location>
        <begin position="1"/>
        <end position="10"/>
    </location>
</feature>
<organism evidence="2 3">
    <name type="scientific">Patellaria atrata CBS 101060</name>
    <dbReference type="NCBI Taxonomy" id="1346257"/>
    <lineage>
        <taxon>Eukaryota</taxon>
        <taxon>Fungi</taxon>
        <taxon>Dikarya</taxon>
        <taxon>Ascomycota</taxon>
        <taxon>Pezizomycotina</taxon>
        <taxon>Dothideomycetes</taxon>
        <taxon>Dothideomycetes incertae sedis</taxon>
        <taxon>Patellariales</taxon>
        <taxon>Patellariaceae</taxon>
        <taxon>Patellaria</taxon>
    </lineage>
</organism>
<name>A0A9P4S385_9PEZI</name>
<accession>A0A9P4S385</accession>
<evidence type="ECO:0000313" key="2">
    <source>
        <dbReference type="EMBL" id="KAF2834258.1"/>
    </source>
</evidence>
<comment type="caution">
    <text evidence="2">The sequence shown here is derived from an EMBL/GenBank/DDBJ whole genome shotgun (WGS) entry which is preliminary data.</text>
</comment>